<reference evidence="1 2" key="1">
    <citation type="journal article" date="2015" name="Stand. Genomic Sci.">
        <title>Genomic Encyclopedia of Bacterial and Archaeal Type Strains, Phase III: the genomes of soil and plant-associated and newly described type strains.</title>
        <authorList>
            <person name="Whitman W.B."/>
            <person name="Woyke T."/>
            <person name="Klenk H.P."/>
            <person name="Zhou Y."/>
            <person name="Lilburn T.G."/>
            <person name="Beck B.J."/>
            <person name="De Vos P."/>
            <person name="Vandamme P."/>
            <person name="Eisen J.A."/>
            <person name="Garrity G."/>
            <person name="Hugenholtz P."/>
            <person name="Kyrpides N.C."/>
        </authorList>
    </citation>
    <scope>NUCLEOTIDE SEQUENCE [LARGE SCALE GENOMIC DNA]</scope>
    <source>
        <strain evidence="1 2">VKM Ac-2572</strain>
    </source>
</reference>
<gene>
    <name evidence="1" type="ORF">EV652_105190</name>
</gene>
<name>A0A4V2S043_9ACTN</name>
<dbReference type="RefSeq" id="WP_132209879.1">
    <property type="nucleotide sequence ID" value="NZ_SLWN01000005.1"/>
</dbReference>
<protein>
    <recommendedName>
        <fullName evidence="3">2'-5' RNA ligase superfamily protein</fullName>
    </recommendedName>
</protein>
<keyword evidence="2" id="KW-1185">Reference proteome</keyword>
<accession>A0A4V2S043</accession>
<proteinExistence type="predicted"/>
<dbReference type="OrthoDB" id="4311410at2"/>
<dbReference type="EMBL" id="SLWN01000005">
    <property type="protein sequence ID" value="TCO30196.1"/>
    <property type="molecule type" value="Genomic_DNA"/>
</dbReference>
<evidence type="ECO:0000313" key="2">
    <source>
        <dbReference type="Proteomes" id="UP000294508"/>
    </source>
</evidence>
<evidence type="ECO:0000313" key="1">
    <source>
        <dbReference type="EMBL" id="TCO30196.1"/>
    </source>
</evidence>
<organism evidence="1 2">
    <name type="scientific">Kribbella steppae</name>
    <dbReference type="NCBI Taxonomy" id="2512223"/>
    <lineage>
        <taxon>Bacteria</taxon>
        <taxon>Bacillati</taxon>
        <taxon>Actinomycetota</taxon>
        <taxon>Actinomycetes</taxon>
        <taxon>Propionibacteriales</taxon>
        <taxon>Kribbellaceae</taxon>
        <taxon>Kribbella</taxon>
    </lineage>
</organism>
<sequence>MTTFDQLFTTAVPLIAAGNHHRDEPPREGGRWPVSVVLGPPPDSALAKRLDTLTAEAAELAGPGHWHTGQASSAHLTVRALETYRASVDPTEPTIRRYQAAMDRAAAVTGPARIEVTGLTLTPGSVMACAVPSDDQADLFLDRLTTELGPDAWFETPHGRRDIWYLNLIHFTTDIANPEALIDWVATHRTLNLGEATIPTATLVRFHHTPTPPRPHMRPEVLHRASLKGWVRAL</sequence>
<dbReference type="Proteomes" id="UP000294508">
    <property type="component" value="Unassembled WGS sequence"/>
</dbReference>
<evidence type="ECO:0008006" key="3">
    <source>
        <dbReference type="Google" id="ProtNLM"/>
    </source>
</evidence>
<comment type="caution">
    <text evidence="1">The sequence shown here is derived from an EMBL/GenBank/DDBJ whole genome shotgun (WGS) entry which is preliminary data.</text>
</comment>
<dbReference type="AlphaFoldDB" id="A0A4V2S043"/>